<dbReference type="GO" id="GO:0016757">
    <property type="term" value="F:glycosyltransferase activity"/>
    <property type="evidence" value="ECO:0007669"/>
    <property type="project" value="TreeGrafter"/>
</dbReference>
<proteinExistence type="predicted"/>
<name>A0A3Q9QWM0_9BACI</name>
<gene>
    <name evidence="2" type="ORF">CHR53_03930</name>
</gene>
<dbReference type="Proteomes" id="UP000282892">
    <property type="component" value="Chromosome"/>
</dbReference>
<accession>A0A3Q9QWM0</accession>
<evidence type="ECO:0000313" key="3">
    <source>
        <dbReference type="Proteomes" id="UP000282892"/>
    </source>
</evidence>
<dbReference type="STRING" id="1193713.GCA_001636315_03303"/>
<protein>
    <submittedName>
        <fullName evidence="2">Teichuronic acid biosynthesis glycosyltransferase tuaH</fullName>
    </submittedName>
</protein>
<dbReference type="EMBL" id="CP022572">
    <property type="protein sequence ID" value="AZU60482.1"/>
    <property type="molecule type" value="Genomic_DNA"/>
</dbReference>
<dbReference type="NCBIfam" id="NF047676">
    <property type="entry name" value="TeichurnBiosyTuaH"/>
    <property type="match status" value="1"/>
</dbReference>
<evidence type="ECO:0000313" key="2">
    <source>
        <dbReference type="EMBL" id="AZU60482.1"/>
    </source>
</evidence>
<dbReference type="Pfam" id="PF13692">
    <property type="entry name" value="Glyco_trans_1_4"/>
    <property type="match status" value="1"/>
</dbReference>
<evidence type="ECO:0000256" key="1">
    <source>
        <dbReference type="ARBA" id="ARBA00022679"/>
    </source>
</evidence>
<sequence>MKNVHIIVATGEWEQDQLRYRRHRLAEFLQRHPDTKEVIWLCPAPMVKGNSCTKLANGIIQWTVQDLLPQKVFRFGRYINGFYKKKLAPFLLYLREFQEKYTLQLWYTFPGFPLLAELFNWNRVIYDCSDLWASPMNGKRSIPAAVRENIIAGAEDRIIQRADVIFCTSEYLRTKIEAKAGTAGKVFTFENGVEFDLFANTSVQTENILPAGFHGTVLGFIGGIKPKLDFELIQEAARKKREWLFLFVGPDGTNDHPAFNHLLGERNVVWTGSVSPSEVPQYMNLIDIGIMPYKSSQYNQAVFPLKLFEFLAAGKSVVGMNLPSTKRYAEDSIYTYLDTDDADQFIGACEQLESCKGQEESIRKRKKLAKSKNWNEVFTEMFRLI</sequence>
<dbReference type="RefSeq" id="WP_127485098.1">
    <property type="nucleotide sequence ID" value="NZ_CP022572.1"/>
</dbReference>
<keyword evidence="1 2" id="KW-0808">Transferase</keyword>
<dbReference type="Gene3D" id="3.40.50.2000">
    <property type="entry name" value="Glycogen Phosphorylase B"/>
    <property type="match status" value="1"/>
</dbReference>
<dbReference type="GO" id="GO:0009103">
    <property type="term" value="P:lipopolysaccharide biosynthetic process"/>
    <property type="evidence" value="ECO:0007669"/>
    <property type="project" value="TreeGrafter"/>
</dbReference>
<dbReference type="AlphaFoldDB" id="A0A3Q9QWM0"/>
<dbReference type="PANTHER" id="PTHR46401:SF2">
    <property type="entry name" value="GLYCOSYLTRANSFERASE WBBK-RELATED"/>
    <property type="match status" value="1"/>
</dbReference>
<dbReference type="OrthoDB" id="9816564at2"/>
<keyword evidence="3" id="KW-1185">Reference proteome</keyword>
<organism evidence="2 3">
    <name type="scientific">Neobacillus mesonae</name>
    <dbReference type="NCBI Taxonomy" id="1193713"/>
    <lineage>
        <taxon>Bacteria</taxon>
        <taxon>Bacillati</taxon>
        <taxon>Bacillota</taxon>
        <taxon>Bacilli</taxon>
        <taxon>Bacillales</taxon>
        <taxon>Bacillaceae</taxon>
        <taxon>Neobacillus</taxon>
    </lineage>
</organism>
<dbReference type="PANTHER" id="PTHR46401">
    <property type="entry name" value="GLYCOSYLTRANSFERASE WBBK-RELATED"/>
    <property type="match status" value="1"/>
</dbReference>
<dbReference type="Gene3D" id="3.40.50.11010">
    <property type="match status" value="1"/>
</dbReference>
<reference evidence="2 3" key="1">
    <citation type="submission" date="2017-07" db="EMBL/GenBank/DDBJ databases">
        <title>The complete genome sequence of Bacillus mesonae strain H20-5, an efficient strain improving plant abiotic stress resistance.</title>
        <authorList>
            <person name="Kim S.Y."/>
            <person name="Song H."/>
            <person name="Sang M.K."/>
            <person name="Weon H.-Y."/>
            <person name="Song J."/>
        </authorList>
    </citation>
    <scope>NUCLEOTIDE SEQUENCE [LARGE SCALE GENOMIC DNA]</scope>
    <source>
        <strain evidence="2 3">H20-5</strain>
    </source>
</reference>
<dbReference type="SUPFAM" id="SSF53756">
    <property type="entry name" value="UDP-Glycosyltransferase/glycogen phosphorylase"/>
    <property type="match status" value="1"/>
</dbReference>
<dbReference type="KEGG" id="nmk:CHR53_03930"/>